<sequence length="391" mass="44497">MSTGHDAAGQALGYVYQFDRATYRLFQSAVDVVEIGFEDIDDVSVHFDDGKEIREQDKSTVNSGSPLSDRSVALWKTLHVWAETILSAPSVIDNTEFHLVTTGSLSTECIARRIDRATDEKSACSVRDELRSMIPTLRSDLVPFGTTISKLSDYHLCMLILKVSVVDEMSSRFGGNLRDLEVLRLFDSGMQQGMFDQMRGWVQRKIRSLVENKERPRITRDDFDKELQGLFKRVTGARLSAIIEPFDMKNVDISEYGAHGFVQQLDWINVDEDVIREAILDYVYAEDTRIKWSDTNAVSETTLLLYEQDLTKCWKTASRRAYRNSLPSDELKGQECLDLTLEHDTYIHNHIMPKSFSCGNFHALAHFGEGQEPVIGWHPHFKGLSKGRSKQ</sequence>
<feature type="domain" description="ABC-three component systems C-terminal" evidence="1">
    <location>
        <begin position="261"/>
        <end position="383"/>
    </location>
</feature>
<evidence type="ECO:0000259" key="1">
    <source>
        <dbReference type="Pfam" id="PF20283"/>
    </source>
</evidence>
<proteinExistence type="predicted"/>
<dbReference type="Pfam" id="PF20283">
    <property type="entry name" value="CTD7"/>
    <property type="match status" value="1"/>
</dbReference>
<dbReference type="Proteomes" id="UP000325292">
    <property type="component" value="Chromosome"/>
</dbReference>
<keyword evidence="3" id="KW-1185">Reference proteome</keyword>
<gene>
    <name evidence="2" type="ORF">BXT84_03025</name>
</gene>
<evidence type="ECO:0000313" key="3">
    <source>
        <dbReference type="Proteomes" id="UP000325292"/>
    </source>
</evidence>
<evidence type="ECO:0000313" key="2">
    <source>
        <dbReference type="EMBL" id="AUW93048.1"/>
    </source>
</evidence>
<dbReference type="EMBL" id="CP019454">
    <property type="protein sequence ID" value="AUW93048.1"/>
    <property type="molecule type" value="Genomic_DNA"/>
</dbReference>
<reference evidence="2 3" key="1">
    <citation type="journal article" date="2019" name="Sci. Rep.">
        <title>Sulfobacillus thermotolerans: new insights into resistance and metabolic capacities of acidophilic chemolithotrophs.</title>
        <authorList>
            <person name="Panyushkina A.E."/>
            <person name="Babenko V.V."/>
            <person name="Nikitina A.S."/>
            <person name="Selezneva O.V."/>
            <person name="Tsaplina I.A."/>
            <person name="Letarova M.A."/>
            <person name="Kostryukova E.S."/>
            <person name="Letarov A.V."/>
        </authorList>
    </citation>
    <scope>NUCLEOTIDE SEQUENCE [LARGE SCALE GENOMIC DNA]</scope>
    <source>
        <strain evidence="2 3">Kr1</strain>
    </source>
</reference>
<dbReference type="InterPro" id="IPR046913">
    <property type="entry name" value="ABC-3C_CTD7"/>
</dbReference>
<name>A0ABM6RNV7_9FIRM</name>
<organism evidence="2 3">
    <name type="scientific">Sulfobacillus thermotolerans</name>
    <dbReference type="NCBI Taxonomy" id="338644"/>
    <lineage>
        <taxon>Bacteria</taxon>
        <taxon>Bacillati</taxon>
        <taxon>Bacillota</taxon>
        <taxon>Clostridia</taxon>
        <taxon>Eubacteriales</taxon>
        <taxon>Clostridiales Family XVII. Incertae Sedis</taxon>
        <taxon>Sulfobacillus</taxon>
    </lineage>
</organism>
<protein>
    <recommendedName>
        <fullName evidence="1">ABC-three component systems C-terminal domain-containing protein</fullName>
    </recommendedName>
</protein>
<accession>A0ABM6RNV7</accession>